<organism evidence="11 12">
    <name type="scientific">Zygotorulaspora mrakii</name>
    <name type="common">Zygosaccharomyces mrakii</name>
    <dbReference type="NCBI Taxonomy" id="42260"/>
    <lineage>
        <taxon>Eukaryota</taxon>
        <taxon>Fungi</taxon>
        <taxon>Dikarya</taxon>
        <taxon>Ascomycota</taxon>
        <taxon>Saccharomycotina</taxon>
        <taxon>Saccharomycetes</taxon>
        <taxon>Saccharomycetales</taxon>
        <taxon>Saccharomycetaceae</taxon>
        <taxon>Zygotorulaspora</taxon>
    </lineage>
</organism>
<dbReference type="GO" id="GO:0043022">
    <property type="term" value="F:ribosome binding"/>
    <property type="evidence" value="ECO:0007669"/>
    <property type="project" value="InterPro"/>
</dbReference>
<dbReference type="Pfam" id="PF07766">
    <property type="entry name" value="LETM1_RBD"/>
    <property type="match status" value="1"/>
</dbReference>
<feature type="region of interest" description="Disordered" evidence="8">
    <location>
        <begin position="480"/>
        <end position="504"/>
    </location>
</feature>
<sequence>MFRYNTSEAAVRTAFSTVSKKQLGFRLASKKTSPWAASIVASSMIHRRYVTLSNERQEPSISDVESIPRAKAGKNASSPLSSPSVKSGVAKAANASASNTSNASSAANAPNTPNAASSSAVPPSSAASSSPAPNVSKPKKTKEPLMQRIKHEIKHYVNGTKLLGFEIKVSTKLLFKFVQGYELTRREINQLKRTMGDIFRLVPFSAFLIIPFAELLLPVALKIFPNLLPSTYESGKDKQAKRNKLIEIRKKTSDFLHDTLEESSLLSYNSIESTEKKKTFLNFFKKLYSPKDGKANVFTHEEILTVAKMFKNDTVLDNLSRPQLVAMSKFMSITPFGNDNMLRYQIRHSLKKIMGDDKVIDYEGINSLSTDEIYLACVSRGVKAYGVPTEELKENLKVWLDLRLRQKVPSVLLVLSSTYTFGGLEKRHEMNQKAYSPIAEEKEKKNRYDELMDVYYDGILQVLSSIPDPVYNVAKLDVSESKSPAAPTPPATVASEHSDSGPVASANEVLKSLKEAGKEPNDFAEAAEEAQQATKAAEKQPSVAVKTSEPAKEEQTEEVEKQHEEEEPISRTDENEFKLNVLKEQEALIKKEQEEAKERTSALPISDDITLDEDDKSQPPIPTDQAPETKVIKKE</sequence>
<accession>A0A7H9B4N9</accession>
<evidence type="ECO:0000256" key="3">
    <source>
        <dbReference type="ARBA" id="ARBA00022792"/>
    </source>
</evidence>
<evidence type="ECO:0000256" key="8">
    <source>
        <dbReference type="SAM" id="MobiDB-lite"/>
    </source>
</evidence>
<dbReference type="PANTHER" id="PTHR14009:SF1">
    <property type="entry name" value="MITOCHONDRIAL PROTON_CALCIUM EXCHANGER PROTEIN"/>
    <property type="match status" value="1"/>
</dbReference>
<dbReference type="GeneID" id="59236446"/>
<keyword evidence="3" id="KW-0999">Mitochondrion inner membrane</keyword>
<evidence type="ECO:0000313" key="11">
    <source>
        <dbReference type="EMBL" id="QLG72722.1"/>
    </source>
</evidence>
<feature type="region of interest" description="Disordered" evidence="8">
    <location>
        <begin position="519"/>
        <end position="635"/>
    </location>
</feature>
<dbReference type="Proteomes" id="UP000509704">
    <property type="component" value="Chromosome 4"/>
</dbReference>
<feature type="compositionally biased region" description="Basic and acidic residues" evidence="8">
    <location>
        <begin position="549"/>
        <end position="600"/>
    </location>
</feature>
<keyword evidence="6 9" id="KW-0472">Membrane</keyword>
<keyword evidence="4 9" id="KW-1133">Transmembrane helix</keyword>
<keyword evidence="12" id="KW-1185">Reference proteome</keyword>
<dbReference type="KEGG" id="zmk:HG535_0D04300"/>
<evidence type="ECO:0000256" key="7">
    <source>
        <dbReference type="PROSITE-ProRule" id="PRU01094"/>
    </source>
</evidence>
<dbReference type="PANTHER" id="PTHR14009">
    <property type="entry name" value="LEUCINE ZIPPER-EF-HAND CONTAINING TRANSMEMBRANE PROTEIN"/>
    <property type="match status" value="1"/>
</dbReference>
<evidence type="ECO:0000256" key="6">
    <source>
        <dbReference type="ARBA" id="ARBA00023136"/>
    </source>
</evidence>
<feature type="transmembrane region" description="Helical" evidence="9">
    <location>
        <begin position="201"/>
        <end position="221"/>
    </location>
</feature>
<keyword evidence="5 7" id="KW-0496">Mitochondrion</keyword>
<evidence type="ECO:0000256" key="4">
    <source>
        <dbReference type="ARBA" id="ARBA00022989"/>
    </source>
</evidence>
<dbReference type="PROSITE" id="PS51758">
    <property type="entry name" value="LETM1_RBD"/>
    <property type="match status" value="1"/>
</dbReference>
<feature type="region of interest" description="Disordered" evidence="8">
    <location>
        <begin position="54"/>
        <end position="145"/>
    </location>
</feature>
<dbReference type="RefSeq" id="XP_037144450.1">
    <property type="nucleotide sequence ID" value="XM_037288555.1"/>
</dbReference>
<evidence type="ECO:0000256" key="2">
    <source>
        <dbReference type="ARBA" id="ARBA00022692"/>
    </source>
</evidence>
<dbReference type="OrthoDB" id="275278at2759"/>
<dbReference type="InterPro" id="IPR033122">
    <property type="entry name" value="LETM1-like_RBD"/>
</dbReference>
<feature type="compositionally biased region" description="Low complexity" evidence="8">
    <location>
        <begin position="77"/>
        <end position="136"/>
    </location>
</feature>
<feature type="domain" description="Letm1 RBD" evidence="10">
    <location>
        <begin position="244"/>
        <end position="468"/>
    </location>
</feature>
<dbReference type="GO" id="GO:0005743">
    <property type="term" value="C:mitochondrial inner membrane"/>
    <property type="evidence" value="ECO:0007669"/>
    <property type="project" value="UniProtKB-SubCell"/>
</dbReference>
<dbReference type="GO" id="GO:0030003">
    <property type="term" value="P:intracellular monoatomic cation homeostasis"/>
    <property type="evidence" value="ECO:0007669"/>
    <property type="project" value="TreeGrafter"/>
</dbReference>
<dbReference type="AlphaFoldDB" id="A0A7H9B4N9"/>
<evidence type="ECO:0000256" key="1">
    <source>
        <dbReference type="ARBA" id="ARBA00004434"/>
    </source>
</evidence>
<keyword evidence="2 9" id="KW-0812">Transmembrane</keyword>
<dbReference type="EMBL" id="CP058607">
    <property type="protein sequence ID" value="QLG72722.1"/>
    <property type="molecule type" value="Genomic_DNA"/>
</dbReference>
<comment type="subcellular location">
    <subcellularLocation>
        <location evidence="1">Mitochondrion inner membrane</location>
        <topology evidence="1">Single-pass membrane protein</topology>
    </subcellularLocation>
</comment>
<evidence type="ECO:0000256" key="9">
    <source>
        <dbReference type="SAM" id="Phobius"/>
    </source>
</evidence>
<dbReference type="InterPro" id="IPR044202">
    <property type="entry name" value="LETM1/MDM38-like"/>
</dbReference>
<evidence type="ECO:0000313" key="12">
    <source>
        <dbReference type="Proteomes" id="UP000509704"/>
    </source>
</evidence>
<feature type="compositionally biased region" description="Low complexity" evidence="8">
    <location>
        <begin position="481"/>
        <end position="495"/>
    </location>
</feature>
<proteinExistence type="predicted"/>
<reference evidence="11 12" key="1">
    <citation type="submission" date="2020-07" db="EMBL/GenBank/DDBJ databases">
        <title>The yeast mating-type switching endonuclease HO is a domesticated member of an unorthodox homing genetic element family.</title>
        <authorList>
            <person name="Coughlan A.Y."/>
            <person name="Lombardi L."/>
            <person name="Braun-Galleani S."/>
            <person name="Martos A.R."/>
            <person name="Galeote V."/>
            <person name="Bigey F."/>
            <person name="Dequin S."/>
            <person name="Byrne K.P."/>
            <person name="Wolfe K.H."/>
        </authorList>
    </citation>
    <scope>NUCLEOTIDE SEQUENCE [LARGE SCALE GENOMIC DNA]</scope>
    <source>
        <strain evidence="11 12">NRRL Y-6702</strain>
    </source>
</reference>
<gene>
    <name evidence="11" type="ORF">HG535_0D04300</name>
</gene>
<name>A0A7H9B4N9_ZYGMR</name>
<evidence type="ECO:0000259" key="10">
    <source>
        <dbReference type="PROSITE" id="PS51758"/>
    </source>
</evidence>
<evidence type="ECO:0000256" key="5">
    <source>
        <dbReference type="ARBA" id="ARBA00023128"/>
    </source>
</evidence>
<protein>
    <recommendedName>
        <fullName evidence="10">Letm1 RBD domain-containing protein</fullName>
    </recommendedName>
</protein>